<comment type="caution">
    <text evidence="4">The sequence shown here is derived from an EMBL/GenBank/DDBJ whole genome shotgun (WGS) entry which is preliminary data.</text>
</comment>
<keyword evidence="2" id="KW-1133">Transmembrane helix</keyword>
<feature type="domain" description="DUF7847" evidence="3">
    <location>
        <begin position="3"/>
        <end position="257"/>
    </location>
</feature>
<feature type="region of interest" description="Disordered" evidence="1">
    <location>
        <begin position="263"/>
        <end position="284"/>
    </location>
</feature>
<reference evidence="4 5" key="1">
    <citation type="journal article" date="2019" name="Int. J. Syst. Evol. Microbiol.">
        <title>The Global Catalogue of Microorganisms (GCM) 10K type strain sequencing project: providing services to taxonomists for standard genome sequencing and annotation.</title>
        <authorList>
            <consortium name="The Broad Institute Genomics Platform"/>
            <consortium name="The Broad Institute Genome Sequencing Center for Infectious Disease"/>
            <person name="Wu L."/>
            <person name="Ma J."/>
        </authorList>
    </citation>
    <scope>NUCLEOTIDE SEQUENCE [LARGE SCALE GENOMIC DNA]</scope>
    <source>
        <strain evidence="4 5">PSR21</strain>
    </source>
</reference>
<dbReference type="RefSeq" id="WP_276304417.1">
    <property type="nucleotide sequence ID" value="NZ_CP119992.1"/>
</dbReference>
<protein>
    <recommendedName>
        <fullName evidence="3">DUF7847 domain-containing protein</fullName>
    </recommendedName>
</protein>
<dbReference type="Pfam" id="PF25231">
    <property type="entry name" value="DUF7847"/>
    <property type="match status" value="1"/>
</dbReference>
<keyword evidence="2" id="KW-0472">Membrane</keyword>
<feature type="transmembrane region" description="Helical" evidence="2">
    <location>
        <begin position="154"/>
        <end position="172"/>
    </location>
</feature>
<keyword evidence="2" id="KW-0812">Transmembrane</keyword>
<dbReference type="Proteomes" id="UP001596547">
    <property type="component" value="Unassembled WGS sequence"/>
</dbReference>
<accession>A0ABD6A6S6</accession>
<dbReference type="InterPro" id="IPR057169">
    <property type="entry name" value="DUF7847"/>
</dbReference>
<feature type="transmembrane region" description="Helical" evidence="2">
    <location>
        <begin position="232"/>
        <end position="254"/>
    </location>
</feature>
<gene>
    <name evidence="4" type="ORF">ACFQPE_05870</name>
</gene>
<organism evidence="4 5">
    <name type="scientific">Halomarina halobia</name>
    <dbReference type="NCBI Taxonomy" id="3033386"/>
    <lineage>
        <taxon>Archaea</taxon>
        <taxon>Methanobacteriati</taxon>
        <taxon>Methanobacteriota</taxon>
        <taxon>Stenosarchaea group</taxon>
        <taxon>Halobacteria</taxon>
        <taxon>Halobacteriales</taxon>
        <taxon>Natronomonadaceae</taxon>
        <taxon>Halomarina</taxon>
    </lineage>
</organism>
<feature type="transmembrane region" description="Helical" evidence="2">
    <location>
        <begin position="21"/>
        <end position="39"/>
    </location>
</feature>
<dbReference type="EMBL" id="JBHTBF010000002">
    <property type="protein sequence ID" value="MFC7316324.1"/>
    <property type="molecule type" value="Genomic_DNA"/>
</dbReference>
<dbReference type="AlphaFoldDB" id="A0ABD6A6S6"/>
<feature type="transmembrane region" description="Helical" evidence="2">
    <location>
        <begin position="85"/>
        <end position="106"/>
    </location>
</feature>
<evidence type="ECO:0000259" key="3">
    <source>
        <dbReference type="Pfam" id="PF25231"/>
    </source>
</evidence>
<name>A0ABD6A6S6_9EURY</name>
<feature type="transmembrane region" description="Helical" evidence="2">
    <location>
        <begin position="127"/>
        <end position="148"/>
    </location>
</feature>
<evidence type="ECO:0000256" key="1">
    <source>
        <dbReference type="SAM" id="MobiDB-lite"/>
    </source>
</evidence>
<feature type="transmembrane region" description="Helical" evidence="2">
    <location>
        <begin position="199"/>
        <end position="226"/>
    </location>
</feature>
<evidence type="ECO:0000313" key="5">
    <source>
        <dbReference type="Proteomes" id="UP001596547"/>
    </source>
</evidence>
<dbReference type="GeneID" id="79313958"/>
<evidence type="ECO:0000256" key="2">
    <source>
        <dbReference type="SAM" id="Phobius"/>
    </source>
</evidence>
<keyword evidence="5" id="KW-1185">Reference proteome</keyword>
<proteinExistence type="predicted"/>
<sequence length="284" mass="29139">MALDIGSALSDGASRAFERNGLLLLALFAALGIVSGLAGDVVASEVSRQVSEIAIEAAREQGDPAAAREIRQSVPSVDPVVPMPIGAAVALALAGFVLSEAARVVADRTFVSDATETLYEPTRNLPLAVVNGVVALVVVALVVAVGFVVGLVGLLVGGPVLAAFLAVSLFFVRQEIAVEDKNFVDALVGSWSLARGDRLALFVLALALFIVGVLVSSGLGIVLVFLPPVLAYVANAVVSAGVGVFASAVAADAYRQLVAQKRGDAGRANDDRLADADEWDDPVR</sequence>
<evidence type="ECO:0000313" key="4">
    <source>
        <dbReference type="EMBL" id="MFC7316324.1"/>
    </source>
</evidence>